<dbReference type="PATRIC" id="fig|913848.6.peg.505"/>
<dbReference type="Proteomes" id="UP000051181">
    <property type="component" value="Unassembled WGS sequence"/>
</dbReference>
<comment type="caution">
    <text evidence="2">The sequence shown here is derived from an EMBL/GenBank/DDBJ whole genome shotgun (WGS) entry which is preliminary data.</text>
</comment>
<dbReference type="SUPFAM" id="SSF51735">
    <property type="entry name" value="NAD(P)-binding Rossmann-fold domains"/>
    <property type="match status" value="1"/>
</dbReference>
<dbReference type="EMBL" id="AZCN01000148">
    <property type="protein sequence ID" value="KRK12283.1"/>
    <property type="molecule type" value="Genomic_DNA"/>
</dbReference>
<dbReference type="Pfam" id="PF13460">
    <property type="entry name" value="NAD_binding_10"/>
    <property type="match status" value="1"/>
</dbReference>
<dbReference type="PANTHER" id="PTHR47129">
    <property type="entry name" value="QUINONE OXIDOREDUCTASE 2"/>
    <property type="match status" value="1"/>
</dbReference>
<dbReference type="RefSeq" id="WP_010012090.1">
    <property type="nucleotide sequence ID" value="NZ_AZCN01000148.1"/>
</dbReference>
<name>A0A0R1ESE3_9LACO</name>
<dbReference type="CDD" id="cd05269">
    <property type="entry name" value="TMR_SDR_a"/>
    <property type="match status" value="1"/>
</dbReference>
<evidence type="ECO:0000313" key="3">
    <source>
        <dbReference type="Proteomes" id="UP000051181"/>
    </source>
</evidence>
<sequence>MKYAITGATGHFGQLALKELLKLTASQNIIAIARNVAKAKKLLPQGIEIRQADYTDETTMANALQGVDRLLFISSLPGESVARAVQHQNVVNALVAAHVKFVAYTSFPNAQNSISALASDHRITETAIKNSGVAHAFLRNNWYLENEIGFLQSGAANQTAAYWASGKAGWALEREFAAAAAKVLTLNEPKEVYEFAGPARSYAELGAALQQATGHHFAVKQMTTAEYQNNLVATGLDANTAALFASFQEPINDGSLNETTIDLPAVLGHELTSLPEAINEIIKRN</sequence>
<dbReference type="InterPro" id="IPR052718">
    <property type="entry name" value="NmrA-type_oxidoreductase"/>
</dbReference>
<gene>
    <name evidence="2" type="ORF">FD22_GL000493</name>
</gene>
<dbReference type="InterPro" id="IPR036291">
    <property type="entry name" value="NAD(P)-bd_dom_sf"/>
</dbReference>
<dbReference type="GeneID" id="65917975"/>
<organism evidence="2 3">
    <name type="scientific">Loigolactobacillus coryniformis subsp. coryniformis KCTC 3167 = DSM 20001</name>
    <dbReference type="NCBI Taxonomy" id="913848"/>
    <lineage>
        <taxon>Bacteria</taxon>
        <taxon>Bacillati</taxon>
        <taxon>Bacillota</taxon>
        <taxon>Bacilli</taxon>
        <taxon>Lactobacillales</taxon>
        <taxon>Lactobacillaceae</taxon>
        <taxon>Loigolactobacillus</taxon>
    </lineage>
</organism>
<feature type="domain" description="NAD(P)-binding" evidence="1">
    <location>
        <begin position="7"/>
        <end position="148"/>
    </location>
</feature>
<dbReference type="PANTHER" id="PTHR47129:SF1">
    <property type="entry name" value="NMRA-LIKE DOMAIN-CONTAINING PROTEIN"/>
    <property type="match status" value="1"/>
</dbReference>
<dbReference type="AlphaFoldDB" id="A0A0R1ESE3"/>
<evidence type="ECO:0000313" key="2">
    <source>
        <dbReference type="EMBL" id="KRK12283.1"/>
    </source>
</evidence>
<reference evidence="2 3" key="1">
    <citation type="journal article" date="2015" name="Genome Announc.">
        <title>Expanding the biotechnology potential of lactobacilli through comparative genomics of 213 strains and associated genera.</title>
        <authorList>
            <person name="Sun Z."/>
            <person name="Harris H.M."/>
            <person name="McCann A."/>
            <person name="Guo C."/>
            <person name="Argimon S."/>
            <person name="Zhang W."/>
            <person name="Yang X."/>
            <person name="Jeffery I.B."/>
            <person name="Cooney J.C."/>
            <person name="Kagawa T.F."/>
            <person name="Liu W."/>
            <person name="Song Y."/>
            <person name="Salvetti E."/>
            <person name="Wrobel A."/>
            <person name="Rasinkangas P."/>
            <person name="Parkhill J."/>
            <person name="Rea M.C."/>
            <person name="O'Sullivan O."/>
            <person name="Ritari J."/>
            <person name="Douillard F.P."/>
            <person name="Paul Ross R."/>
            <person name="Yang R."/>
            <person name="Briner A.E."/>
            <person name="Felis G.E."/>
            <person name="de Vos W.M."/>
            <person name="Barrangou R."/>
            <person name="Klaenhammer T.R."/>
            <person name="Caufield P.W."/>
            <person name="Cui Y."/>
            <person name="Zhang H."/>
            <person name="O'Toole P.W."/>
        </authorList>
    </citation>
    <scope>NUCLEOTIDE SEQUENCE [LARGE SCALE GENOMIC DNA]</scope>
    <source>
        <strain evidence="2 3">DSM 20001</strain>
    </source>
</reference>
<dbReference type="Gene3D" id="3.90.25.10">
    <property type="entry name" value="UDP-galactose 4-epimerase, domain 1"/>
    <property type="match status" value="1"/>
</dbReference>
<accession>A0A0R1ESE3</accession>
<protein>
    <submittedName>
        <fullName evidence="2">Nucleoside-diphosphate-sugar epimerase</fullName>
    </submittedName>
</protein>
<evidence type="ECO:0000259" key="1">
    <source>
        <dbReference type="Pfam" id="PF13460"/>
    </source>
</evidence>
<dbReference type="Gene3D" id="3.40.50.720">
    <property type="entry name" value="NAD(P)-binding Rossmann-like Domain"/>
    <property type="match status" value="1"/>
</dbReference>
<proteinExistence type="predicted"/>
<dbReference type="eggNOG" id="COG0702">
    <property type="taxonomic scope" value="Bacteria"/>
</dbReference>
<dbReference type="InterPro" id="IPR016040">
    <property type="entry name" value="NAD(P)-bd_dom"/>
</dbReference>